<dbReference type="Proteomes" id="UP001163156">
    <property type="component" value="Chromosome"/>
</dbReference>
<dbReference type="InterPro" id="IPR051531">
    <property type="entry name" value="N-acetyltransferase"/>
</dbReference>
<dbReference type="InterPro" id="IPR000182">
    <property type="entry name" value="GNAT_dom"/>
</dbReference>
<protein>
    <submittedName>
        <fullName evidence="2">GNAT family N-acetyltransferase</fullName>
    </submittedName>
</protein>
<reference evidence="2" key="1">
    <citation type="submission" date="2022-10" db="EMBL/GenBank/DDBJ databases">
        <title>Algoriphagus sp. a novel bacteria isolate from halophytes salicornia europaea.</title>
        <authorList>
            <person name="Peng Y."/>
            <person name="Jiang L."/>
            <person name="Lee J."/>
        </authorList>
    </citation>
    <scope>NUCLEOTIDE SEQUENCE</scope>
    <source>
        <strain evidence="2">TR-M5</strain>
    </source>
</reference>
<evidence type="ECO:0000313" key="2">
    <source>
        <dbReference type="EMBL" id="UZD22878.1"/>
    </source>
</evidence>
<dbReference type="InterPro" id="IPR016181">
    <property type="entry name" value="Acyl_CoA_acyltransferase"/>
</dbReference>
<dbReference type="PROSITE" id="PS51186">
    <property type="entry name" value="GNAT"/>
    <property type="match status" value="1"/>
</dbReference>
<dbReference type="Pfam" id="PF13302">
    <property type="entry name" value="Acetyltransf_3"/>
    <property type="match status" value="1"/>
</dbReference>
<dbReference type="PANTHER" id="PTHR43792:SF9">
    <property type="entry name" value="RIBOSOMAL-PROTEIN-ALANINE ACETYLTRANSFERASE"/>
    <property type="match status" value="1"/>
</dbReference>
<dbReference type="RefSeq" id="WP_264809404.1">
    <property type="nucleotide sequence ID" value="NZ_CP110226.1"/>
</dbReference>
<dbReference type="Gene3D" id="3.40.630.30">
    <property type="match status" value="1"/>
</dbReference>
<name>A0ABY6MGW1_9BACT</name>
<gene>
    <name evidence="2" type="ORF">OM944_19790</name>
</gene>
<keyword evidence="3" id="KW-1185">Reference proteome</keyword>
<sequence length="179" mass="20293">MENSVITALKTERLMLRPIVASDIDAVFKGLSDPEVIKYYGVNFQSLEATKEQMSFYEDLKKNGTGIWFAICSLDNTVFFGAAGLNDLNQEHKKAEIGFWLMKEFWGQGIVVEVLQLICNYGFDVLGLHRIEGFVESNNLKCKRAMSKLDFRLEGTMIDSEIKNGEFISLDIYAKINAQ</sequence>
<dbReference type="PANTHER" id="PTHR43792">
    <property type="entry name" value="GNAT FAMILY, PUTATIVE (AFU_ORTHOLOGUE AFUA_3G00765)-RELATED-RELATED"/>
    <property type="match status" value="1"/>
</dbReference>
<evidence type="ECO:0000259" key="1">
    <source>
        <dbReference type="PROSITE" id="PS51186"/>
    </source>
</evidence>
<dbReference type="SUPFAM" id="SSF55729">
    <property type="entry name" value="Acyl-CoA N-acyltransferases (Nat)"/>
    <property type="match status" value="1"/>
</dbReference>
<dbReference type="EMBL" id="CP110226">
    <property type="protein sequence ID" value="UZD22878.1"/>
    <property type="molecule type" value="Genomic_DNA"/>
</dbReference>
<feature type="domain" description="N-acetyltransferase" evidence="1">
    <location>
        <begin position="14"/>
        <end position="179"/>
    </location>
</feature>
<accession>A0ABY6MGW1</accession>
<organism evidence="2 3">
    <name type="scientific">Algoriphagus halophytocola</name>
    <dbReference type="NCBI Taxonomy" id="2991499"/>
    <lineage>
        <taxon>Bacteria</taxon>
        <taxon>Pseudomonadati</taxon>
        <taxon>Bacteroidota</taxon>
        <taxon>Cytophagia</taxon>
        <taxon>Cytophagales</taxon>
        <taxon>Cyclobacteriaceae</taxon>
        <taxon>Algoriphagus</taxon>
    </lineage>
</organism>
<evidence type="ECO:0000313" key="3">
    <source>
        <dbReference type="Proteomes" id="UP001163156"/>
    </source>
</evidence>
<proteinExistence type="predicted"/>